<protein>
    <submittedName>
        <fullName evidence="2">Uncharacterized protein</fullName>
    </submittedName>
</protein>
<keyword evidence="1" id="KW-1133">Transmembrane helix</keyword>
<keyword evidence="1" id="KW-0812">Transmembrane</keyword>
<accession>M0D9A3</accession>
<dbReference type="Proteomes" id="UP000011513">
    <property type="component" value="Unassembled WGS sequence"/>
</dbReference>
<name>M0D9A3_HALPD</name>
<dbReference type="InParanoid" id="M0D9A3"/>
<dbReference type="AlphaFoldDB" id="M0D9A3"/>
<dbReference type="eggNOG" id="arCOG02911">
    <property type="taxonomic scope" value="Archaea"/>
</dbReference>
<reference evidence="2 3" key="1">
    <citation type="journal article" date="2014" name="PLoS Genet.">
        <title>Phylogenetically driven sequencing of extremely halophilic archaea reveals strategies for static and dynamic osmo-response.</title>
        <authorList>
            <person name="Becker E.A."/>
            <person name="Seitzer P.M."/>
            <person name="Tritt A."/>
            <person name="Larsen D."/>
            <person name="Krusor M."/>
            <person name="Yao A.I."/>
            <person name="Wu D."/>
            <person name="Madern D."/>
            <person name="Eisen J.A."/>
            <person name="Darling A.E."/>
            <person name="Facciotti M.T."/>
        </authorList>
    </citation>
    <scope>NUCLEOTIDE SEQUENCE [LARGE SCALE GENOMIC DNA]</scope>
    <source>
        <strain evidence="2 3">JCM 14848</strain>
    </source>
</reference>
<gene>
    <name evidence="2" type="ORF">C474_08902</name>
</gene>
<organism evidence="2 3">
    <name type="scientific">Halogeometricum pallidum JCM 14848</name>
    <dbReference type="NCBI Taxonomy" id="1227487"/>
    <lineage>
        <taxon>Archaea</taxon>
        <taxon>Methanobacteriati</taxon>
        <taxon>Methanobacteriota</taxon>
        <taxon>Stenosarchaea group</taxon>
        <taxon>Halobacteria</taxon>
        <taxon>Halobacteriales</taxon>
        <taxon>Haloferacaceae</taxon>
        <taxon>Halogeometricum</taxon>
    </lineage>
</organism>
<proteinExistence type="predicted"/>
<keyword evidence="3" id="KW-1185">Reference proteome</keyword>
<feature type="transmembrane region" description="Helical" evidence="1">
    <location>
        <begin position="12"/>
        <end position="34"/>
    </location>
</feature>
<dbReference type="InterPro" id="IPR055713">
    <property type="entry name" value="DUF7289"/>
</dbReference>
<evidence type="ECO:0000313" key="3">
    <source>
        <dbReference type="Proteomes" id="UP000011513"/>
    </source>
</evidence>
<keyword evidence="1" id="KW-0472">Membrane</keyword>
<evidence type="ECO:0000313" key="2">
    <source>
        <dbReference type="EMBL" id="ELZ31408.1"/>
    </source>
</evidence>
<comment type="caution">
    <text evidence="2">The sequence shown here is derived from an EMBL/GenBank/DDBJ whole genome shotgun (WGS) entry which is preliminary data.</text>
</comment>
<evidence type="ECO:0000256" key="1">
    <source>
        <dbReference type="SAM" id="Phobius"/>
    </source>
</evidence>
<dbReference type="Pfam" id="PF23960">
    <property type="entry name" value="DUF7289"/>
    <property type="match status" value="1"/>
</dbReference>
<dbReference type="RefSeq" id="WP_008385947.1">
    <property type="nucleotide sequence ID" value="NZ_AOIV01000021.1"/>
</dbReference>
<sequence length="237" mass="25147">MTDRAQAETLGFSTVFGLVMLMIVVVSLVVYPAIEDVQDSQRVSNVERSMTVFAGNVDDVVGNDAPRRSTGFRLDSGQLSLGDPVTVTVTGDSFGETYEVRPLIYRSDDGTELVYVNGAVVRDDGHGVVMLTEPRLRFSDQGVVLPIVRLGEATGPSAVGGSTRVATVREATHVAVADRTSQTVSITMTSPRVEAWRQTLESDAGATCGSVSGETLTCTVNAQRVSVVVVDVGVSFE</sequence>
<dbReference type="EMBL" id="AOIV01000021">
    <property type="protein sequence ID" value="ELZ31408.1"/>
    <property type="molecule type" value="Genomic_DNA"/>
</dbReference>